<feature type="domain" description="Aminotransferase class I/classII large" evidence="7">
    <location>
        <begin position="31"/>
        <end position="380"/>
    </location>
</feature>
<sequence>MDLTKKFNKQVGKIAVSMIRQFDEQVTGIDNIIKLTLGEPDFNTPEHIKMAAHDAINQNFSHYSGMSGLTDVREAATFFMKEKYGVSYQPTSEVLVTVGATEAISASLLSILEPGDKVLMPAPIYPGYEPVITLAQAEPIYIDTTSNDFVLTPEMIETAMVEHGDQVKAIILNYPSNPTGVTYNREEVKAIAEVLKNYPIFVISDEIYSELTYEDQHVSIAEFIPEQTILINGLSKSHAMTGWRIGFIFGPQNLIAEIIKVHQYLVTAASTISQKAAVRALIEGMNDAAVMKEEYRERRDFVYEQMTALGFEVARPNGAFYIFAKIPVGFEQDSMKFCVDLAQRQAVAIIPGVAFGKEAEGYVRISYAADFSILKEAMKRIKNYIETNEVRTAAFSSEK</sequence>
<comment type="caution">
    <text evidence="8">The sequence shown here is derived from an EMBL/GenBank/DDBJ whole genome shotgun (WGS) entry which is preliminary data.</text>
</comment>
<dbReference type="EC" id="2.6.1.-" evidence="6"/>
<dbReference type="GO" id="GO:0006520">
    <property type="term" value="P:amino acid metabolic process"/>
    <property type="evidence" value="ECO:0007669"/>
    <property type="project" value="InterPro"/>
</dbReference>
<dbReference type="Proteomes" id="UP000013840">
    <property type="component" value="Unassembled WGS sequence"/>
</dbReference>
<dbReference type="PANTHER" id="PTHR46383">
    <property type="entry name" value="ASPARTATE AMINOTRANSFERASE"/>
    <property type="match status" value="1"/>
</dbReference>
<dbReference type="FunFam" id="3.40.640.10:FF:000033">
    <property type="entry name" value="Aspartate aminotransferase"/>
    <property type="match status" value="1"/>
</dbReference>
<comment type="cofactor">
    <cofactor evidence="1 6">
        <name>pyridoxal 5'-phosphate</name>
        <dbReference type="ChEBI" id="CHEBI:597326"/>
    </cofactor>
</comment>
<dbReference type="PROSITE" id="PS00105">
    <property type="entry name" value="AA_TRANSFER_CLASS_1"/>
    <property type="match status" value="1"/>
</dbReference>
<keyword evidence="9" id="KW-1185">Reference proteome</keyword>
<dbReference type="NCBIfam" id="NF005588">
    <property type="entry name" value="PRK07309.1"/>
    <property type="match status" value="1"/>
</dbReference>
<reference evidence="8 9" key="1">
    <citation type="submission" date="2013-02" db="EMBL/GenBank/DDBJ databases">
        <title>The Genome Sequence of Enterococcus caccae BAA-1240.</title>
        <authorList>
            <consortium name="The Broad Institute Genome Sequencing Platform"/>
            <consortium name="The Broad Institute Genome Sequencing Center for Infectious Disease"/>
            <person name="Earl A.M."/>
            <person name="Gilmore M.S."/>
            <person name="Lebreton F."/>
            <person name="Walker B."/>
            <person name="Young S.K."/>
            <person name="Zeng Q."/>
            <person name="Gargeya S."/>
            <person name="Fitzgerald M."/>
            <person name="Haas B."/>
            <person name="Abouelleil A."/>
            <person name="Alvarado L."/>
            <person name="Arachchi H.M."/>
            <person name="Berlin A.M."/>
            <person name="Chapman S.B."/>
            <person name="Dewar J."/>
            <person name="Goldberg J."/>
            <person name="Griggs A."/>
            <person name="Gujja S."/>
            <person name="Hansen M."/>
            <person name="Howarth C."/>
            <person name="Imamovic A."/>
            <person name="Larimer J."/>
            <person name="McCowan C."/>
            <person name="Murphy C."/>
            <person name="Neiman D."/>
            <person name="Pearson M."/>
            <person name="Priest M."/>
            <person name="Roberts A."/>
            <person name="Saif S."/>
            <person name="Shea T."/>
            <person name="Sisk P."/>
            <person name="Sykes S."/>
            <person name="Wortman J."/>
            <person name="Nusbaum C."/>
            <person name="Birren B."/>
        </authorList>
    </citation>
    <scope>NUCLEOTIDE SEQUENCE [LARGE SCALE GENOMIC DNA]</scope>
    <source>
        <strain evidence="8 9">ATCC BAA-1240</strain>
    </source>
</reference>
<dbReference type="eggNOG" id="COG0436">
    <property type="taxonomic scope" value="Bacteria"/>
</dbReference>
<keyword evidence="3 6" id="KW-0032">Aminotransferase</keyword>
<evidence type="ECO:0000256" key="1">
    <source>
        <dbReference type="ARBA" id="ARBA00001933"/>
    </source>
</evidence>
<proteinExistence type="inferred from homology"/>
<keyword evidence="4 6" id="KW-0808">Transferase</keyword>
<name>R3TRQ3_9ENTE</name>
<dbReference type="STRING" id="317735.RU98_GL001421"/>
<dbReference type="InterPro" id="IPR050596">
    <property type="entry name" value="AspAT/PAT-like"/>
</dbReference>
<dbReference type="GO" id="GO:0008483">
    <property type="term" value="F:transaminase activity"/>
    <property type="evidence" value="ECO:0007669"/>
    <property type="project" value="UniProtKB-KW"/>
</dbReference>
<comment type="similarity">
    <text evidence="2 6">Belongs to the class-I pyridoxal-phosphate-dependent aminotransferase family.</text>
</comment>
<dbReference type="InterPro" id="IPR015422">
    <property type="entry name" value="PyrdxlP-dep_Trfase_small"/>
</dbReference>
<evidence type="ECO:0000313" key="8">
    <source>
        <dbReference type="EMBL" id="EOL44274.1"/>
    </source>
</evidence>
<gene>
    <name evidence="8" type="ORF">UC7_02318</name>
</gene>
<dbReference type="Gene3D" id="3.40.640.10">
    <property type="entry name" value="Type I PLP-dependent aspartate aminotransferase-like (Major domain)"/>
    <property type="match status" value="1"/>
</dbReference>
<organism evidence="8 9">
    <name type="scientific">Enterococcus caccae ATCC BAA-1240</name>
    <dbReference type="NCBI Taxonomy" id="1158612"/>
    <lineage>
        <taxon>Bacteria</taxon>
        <taxon>Bacillati</taxon>
        <taxon>Bacillota</taxon>
        <taxon>Bacilli</taxon>
        <taxon>Lactobacillales</taxon>
        <taxon>Enterococcaceae</taxon>
        <taxon>Enterococcus</taxon>
    </lineage>
</organism>
<evidence type="ECO:0000256" key="2">
    <source>
        <dbReference type="ARBA" id="ARBA00007441"/>
    </source>
</evidence>
<dbReference type="PRINTS" id="PR00753">
    <property type="entry name" value="ACCSYNTHASE"/>
</dbReference>
<dbReference type="InterPro" id="IPR004838">
    <property type="entry name" value="NHTrfase_class1_PyrdxlP-BS"/>
</dbReference>
<evidence type="ECO:0000313" key="9">
    <source>
        <dbReference type="Proteomes" id="UP000013840"/>
    </source>
</evidence>
<accession>R3TRQ3</accession>
<dbReference type="RefSeq" id="WP_010772408.1">
    <property type="nucleotide sequence ID" value="NZ_KB946335.1"/>
</dbReference>
<keyword evidence="5" id="KW-0663">Pyridoxal phosphate</keyword>
<evidence type="ECO:0000259" key="7">
    <source>
        <dbReference type="Pfam" id="PF00155"/>
    </source>
</evidence>
<dbReference type="EMBL" id="AJAU01000020">
    <property type="protein sequence ID" value="EOL44274.1"/>
    <property type="molecule type" value="Genomic_DNA"/>
</dbReference>
<dbReference type="InterPro" id="IPR004839">
    <property type="entry name" value="Aminotransferase_I/II_large"/>
</dbReference>
<evidence type="ECO:0000256" key="4">
    <source>
        <dbReference type="ARBA" id="ARBA00022679"/>
    </source>
</evidence>
<dbReference type="PANTHER" id="PTHR46383:SF4">
    <property type="entry name" value="AMINOTRANSFERASE"/>
    <property type="match status" value="1"/>
</dbReference>
<dbReference type="InterPro" id="IPR015421">
    <property type="entry name" value="PyrdxlP-dep_Trfase_major"/>
</dbReference>
<dbReference type="Gene3D" id="3.90.1150.10">
    <property type="entry name" value="Aspartate Aminotransferase, domain 1"/>
    <property type="match status" value="1"/>
</dbReference>
<dbReference type="Pfam" id="PF00155">
    <property type="entry name" value="Aminotran_1_2"/>
    <property type="match status" value="1"/>
</dbReference>
<dbReference type="PATRIC" id="fig|1158612.3.peg.2277"/>
<evidence type="ECO:0000256" key="5">
    <source>
        <dbReference type="ARBA" id="ARBA00022898"/>
    </source>
</evidence>
<dbReference type="InterPro" id="IPR015424">
    <property type="entry name" value="PyrdxlP-dep_Trfase"/>
</dbReference>
<evidence type="ECO:0000256" key="3">
    <source>
        <dbReference type="ARBA" id="ARBA00022576"/>
    </source>
</evidence>
<dbReference type="GO" id="GO:0030170">
    <property type="term" value="F:pyridoxal phosphate binding"/>
    <property type="evidence" value="ECO:0007669"/>
    <property type="project" value="InterPro"/>
</dbReference>
<dbReference type="SUPFAM" id="SSF53383">
    <property type="entry name" value="PLP-dependent transferases"/>
    <property type="match status" value="1"/>
</dbReference>
<protein>
    <recommendedName>
        <fullName evidence="6">Aminotransferase</fullName>
        <ecNumber evidence="6">2.6.1.-</ecNumber>
    </recommendedName>
</protein>
<dbReference type="CDD" id="cd00609">
    <property type="entry name" value="AAT_like"/>
    <property type="match status" value="1"/>
</dbReference>
<evidence type="ECO:0000256" key="6">
    <source>
        <dbReference type="RuleBase" id="RU000481"/>
    </source>
</evidence>
<dbReference type="OrthoDB" id="9802328at2"/>
<dbReference type="AlphaFoldDB" id="R3TRQ3"/>